<evidence type="ECO:0000313" key="4">
    <source>
        <dbReference type="Proteomes" id="UP001465755"/>
    </source>
</evidence>
<feature type="compositionally biased region" description="Basic and acidic residues" evidence="2">
    <location>
        <begin position="243"/>
        <end position="289"/>
    </location>
</feature>
<name>A0AAW1PK18_9CHLO</name>
<feature type="region of interest" description="Disordered" evidence="2">
    <location>
        <begin position="42"/>
        <end position="73"/>
    </location>
</feature>
<proteinExistence type="predicted"/>
<feature type="region of interest" description="Disordered" evidence="2">
    <location>
        <begin position="242"/>
        <end position="289"/>
    </location>
</feature>
<evidence type="ECO:0000256" key="1">
    <source>
        <dbReference type="SAM" id="Coils"/>
    </source>
</evidence>
<feature type="compositionally biased region" description="Low complexity" evidence="2">
    <location>
        <begin position="52"/>
        <end position="70"/>
    </location>
</feature>
<organism evidence="3 4">
    <name type="scientific">Symbiochloris irregularis</name>
    <dbReference type="NCBI Taxonomy" id="706552"/>
    <lineage>
        <taxon>Eukaryota</taxon>
        <taxon>Viridiplantae</taxon>
        <taxon>Chlorophyta</taxon>
        <taxon>core chlorophytes</taxon>
        <taxon>Trebouxiophyceae</taxon>
        <taxon>Trebouxiales</taxon>
        <taxon>Trebouxiaceae</taxon>
        <taxon>Symbiochloris</taxon>
    </lineage>
</organism>
<keyword evidence="1" id="KW-0175">Coiled coil</keyword>
<gene>
    <name evidence="3" type="ORF">WJX73_003025</name>
</gene>
<evidence type="ECO:0000313" key="3">
    <source>
        <dbReference type="EMBL" id="KAK9808244.1"/>
    </source>
</evidence>
<accession>A0AAW1PK18</accession>
<dbReference type="AlphaFoldDB" id="A0AAW1PK18"/>
<comment type="caution">
    <text evidence="3">The sequence shown here is derived from an EMBL/GenBank/DDBJ whole genome shotgun (WGS) entry which is preliminary data.</text>
</comment>
<feature type="coiled-coil region" evidence="1">
    <location>
        <begin position="124"/>
        <end position="176"/>
    </location>
</feature>
<protein>
    <submittedName>
        <fullName evidence="3">Uncharacterized protein</fullName>
    </submittedName>
</protein>
<sequence length="355" mass="39972">MPSSPAADIARSALMELENLRLLLEPAGGAAALADADLQPAVRKAKAGPRTPQSARAARQAHARPASSHRPQGFYSEFRDLGQAEDHVDRITFAMDSADAEIDAAMNRTGEFLQLTEHRLHAEVDELHARLAKKDRQIASLEGQVQLTKQKATQRIENAESAGQAVLAEVHRLQEQVTHLQKRERHAHKHTQADLQHWQDLEAQASAKSAELQTALRHSASELHHVERERAELHSQNAQLAEQAHKATHAQDKLRKEVEKSRARVKELEQRLRDRTESEEASKRSTDRLMGDLREHLRNDCNTTRGWLQQEVKNQERSEKVMKAVQGLLHSPDLHRDPKDIVKDLFNKAGPLEVA</sequence>
<reference evidence="3 4" key="1">
    <citation type="journal article" date="2024" name="Nat. Commun.">
        <title>Phylogenomics reveals the evolutionary origins of lichenization in chlorophyte algae.</title>
        <authorList>
            <person name="Puginier C."/>
            <person name="Libourel C."/>
            <person name="Otte J."/>
            <person name="Skaloud P."/>
            <person name="Haon M."/>
            <person name="Grisel S."/>
            <person name="Petersen M."/>
            <person name="Berrin J.G."/>
            <person name="Delaux P.M."/>
            <person name="Dal Grande F."/>
            <person name="Keller J."/>
        </authorList>
    </citation>
    <scope>NUCLEOTIDE SEQUENCE [LARGE SCALE GENOMIC DNA]</scope>
    <source>
        <strain evidence="3 4">SAG 2036</strain>
    </source>
</reference>
<keyword evidence="4" id="KW-1185">Reference proteome</keyword>
<dbReference type="EMBL" id="JALJOQ010000025">
    <property type="protein sequence ID" value="KAK9808244.1"/>
    <property type="molecule type" value="Genomic_DNA"/>
</dbReference>
<evidence type="ECO:0000256" key="2">
    <source>
        <dbReference type="SAM" id="MobiDB-lite"/>
    </source>
</evidence>
<dbReference type="Proteomes" id="UP001465755">
    <property type="component" value="Unassembled WGS sequence"/>
</dbReference>